<accession>A0A6J5RI51</accession>
<sequence length="69" mass="8040">MTNPTYQYLSNDEKSAIVEATVRNIEYQMYQSELQLIVEKARKEPDAARVAYLEEDIKDKQVQIESINS</sequence>
<dbReference type="EMBL" id="LR797198">
    <property type="protein sequence ID" value="CAB4193368.1"/>
    <property type="molecule type" value="Genomic_DNA"/>
</dbReference>
<evidence type="ECO:0000313" key="2">
    <source>
        <dbReference type="EMBL" id="CAB4193368.1"/>
    </source>
</evidence>
<protein>
    <submittedName>
        <fullName evidence="2">Uncharacterized protein</fullName>
    </submittedName>
</protein>
<gene>
    <name evidence="1" type="ORF">UFOVP1119_87</name>
    <name evidence="2" type="ORF">UFOVP1238_61</name>
</gene>
<name>A0A6J5RI51_9CAUD</name>
<dbReference type="EMBL" id="LR797076">
    <property type="protein sequence ID" value="CAB4185622.1"/>
    <property type="molecule type" value="Genomic_DNA"/>
</dbReference>
<organism evidence="2">
    <name type="scientific">uncultured Caudovirales phage</name>
    <dbReference type="NCBI Taxonomy" id="2100421"/>
    <lineage>
        <taxon>Viruses</taxon>
        <taxon>Duplodnaviria</taxon>
        <taxon>Heunggongvirae</taxon>
        <taxon>Uroviricota</taxon>
        <taxon>Caudoviricetes</taxon>
        <taxon>Peduoviridae</taxon>
        <taxon>Maltschvirus</taxon>
        <taxon>Maltschvirus maltsch</taxon>
    </lineage>
</organism>
<reference evidence="2" key="1">
    <citation type="submission" date="2020-05" db="EMBL/GenBank/DDBJ databases">
        <authorList>
            <person name="Chiriac C."/>
            <person name="Salcher M."/>
            <person name="Ghai R."/>
            <person name="Kavagutti S V."/>
        </authorList>
    </citation>
    <scope>NUCLEOTIDE SEQUENCE</scope>
</reference>
<proteinExistence type="predicted"/>
<evidence type="ECO:0000313" key="1">
    <source>
        <dbReference type="EMBL" id="CAB4185622.1"/>
    </source>
</evidence>